<dbReference type="EMBL" id="JACDUS010000006">
    <property type="protein sequence ID" value="MBA2881967.1"/>
    <property type="molecule type" value="Genomic_DNA"/>
</dbReference>
<keyword evidence="9" id="KW-1185">Reference proteome</keyword>
<dbReference type="AlphaFoldDB" id="A0A7W0CAA2"/>
<dbReference type="Pfam" id="PF05140">
    <property type="entry name" value="ResB"/>
    <property type="match status" value="2"/>
</dbReference>
<evidence type="ECO:0000256" key="1">
    <source>
        <dbReference type="ARBA" id="ARBA00004141"/>
    </source>
</evidence>
<feature type="transmembrane region" description="Helical" evidence="6">
    <location>
        <begin position="173"/>
        <end position="197"/>
    </location>
</feature>
<feature type="domain" description="ResB-like" evidence="7">
    <location>
        <begin position="362"/>
        <end position="449"/>
    </location>
</feature>
<proteinExistence type="predicted"/>
<evidence type="ECO:0000256" key="6">
    <source>
        <dbReference type="SAM" id="Phobius"/>
    </source>
</evidence>
<evidence type="ECO:0000256" key="2">
    <source>
        <dbReference type="ARBA" id="ARBA00022692"/>
    </source>
</evidence>
<evidence type="ECO:0000256" key="3">
    <source>
        <dbReference type="ARBA" id="ARBA00022748"/>
    </source>
</evidence>
<feature type="transmembrane region" description="Helical" evidence="6">
    <location>
        <begin position="79"/>
        <end position="99"/>
    </location>
</feature>
<evidence type="ECO:0000313" key="8">
    <source>
        <dbReference type="EMBL" id="MBA2881967.1"/>
    </source>
</evidence>
<feature type="domain" description="ResB-like" evidence="7">
    <location>
        <begin position="25"/>
        <end position="353"/>
    </location>
</feature>
<sequence length="467" mass="52774">MNSQKHASTTPAAFMDRMWDFFASVRLSVVLLLSLAATSIIGTVIPQNADPSVYARKFGPDLYSVLDSLSIFNMYESWWFRLLLCLLVINLVVCSVRRLKATWKVIFPKKTHFNPERFKKAAGRIEWQVPDTPAGDLKDTIERYMQKRYFHVQTRQEDGSWWIFGERGRWTRLGVYGVHLSVVLLVIGGLIGSLFGFEGMMNVPEGEARRTITLRHSDETRQLDFSVRCDDFTVSHYPSGRPKEYRSDIAIMEDEKVVETHRLRVNDPLRYKGINIFQSSYGQNAAEAFTVVFTDTQSGMRFEKQGVMGETVDLPAGKGELTVEDFSGNFAFRGHNVGPAFLASLKPASGEQRPVLLPVNYPKFDRMRGGDYAISIEDVAYTYYTGLQVTRDPGVPLVYVSFALMILACYVTFFMFQQKIGIEVQDSDTGVRVAVGGISERKRPGIKTAVRRLAAKLQNQTNQRTAG</sequence>
<dbReference type="Proteomes" id="UP000525298">
    <property type="component" value="Unassembled WGS sequence"/>
</dbReference>
<dbReference type="PANTHER" id="PTHR31566">
    <property type="entry name" value="CYTOCHROME C BIOGENESIS PROTEIN CCS1, CHLOROPLASTIC"/>
    <property type="match status" value="1"/>
</dbReference>
<dbReference type="InterPro" id="IPR023494">
    <property type="entry name" value="Cyt_c_bgen_Ccs1/CcsB/ResB"/>
</dbReference>
<protein>
    <submittedName>
        <fullName evidence="8">Cytochrome c biogenesis protein</fullName>
    </submittedName>
</protein>
<keyword evidence="5 6" id="KW-0472">Membrane</keyword>
<dbReference type="RefSeq" id="WP_181551621.1">
    <property type="nucleotide sequence ID" value="NZ_JACDUS010000006.1"/>
</dbReference>
<evidence type="ECO:0000313" key="9">
    <source>
        <dbReference type="Proteomes" id="UP000525298"/>
    </source>
</evidence>
<feature type="transmembrane region" description="Helical" evidence="6">
    <location>
        <begin position="397"/>
        <end position="416"/>
    </location>
</feature>
<keyword evidence="4 6" id="KW-1133">Transmembrane helix</keyword>
<keyword evidence="3" id="KW-0201">Cytochrome c-type biogenesis</keyword>
<dbReference type="GO" id="GO:0017004">
    <property type="term" value="P:cytochrome complex assembly"/>
    <property type="evidence" value="ECO:0007669"/>
    <property type="project" value="UniProtKB-KW"/>
</dbReference>
<dbReference type="PANTHER" id="PTHR31566:SF0">
    <property type="entry name" value="CYTOCHROME C BIOGENESIS PROTEIN CCS1, CHLOROPLASTIC"/>
    <property type="match status" value="1"/>
</dbReference>
<accession>A0A7W0CAA2</accession>
<name>A0A7W0CAA2_9BACT</name>
<dbReference type="InterPro" id="IPR007816">
    <property type="entry name" value="ResB-like_domain"/>
</dbReference>
<organism evidence="8 9">
    <name type="scientific">Desulfosalsimonas propionicica</name>
    <dbReference type="NCBI Taxonomy" id="332175"/>
    <lineage>
        <taxon>Bacteria</taxon>
        <taxon>Pseudomonadati</taxon>
        <taxon>Thermodesulfobacteriota</taxon>
        <taxon>Desulfobacteria</taxon>
        <taxon>Desulfobacterales</taxon>
        <taxon>Desulfosalsimonadaceae</taxon>
        <taxon>Desulfosalsimonas</taxon>
    </lineage>
</organism>
<comment type="subcellular location">
    <subcellularLocation>
        <location evidence="1">Membrane</location>
        <topology evidence="1">Multi-pass membrane protein</topology>
    </subcellularLocation>
</comment>
<comment type="caution">
    <text evidence="8">The sequence shown here is derived from an EMBL/GenBank/DDBJ whole genome shotgun (WGS) entry which is preliminary data.</text>
</comment>
<keyword evidence="2 6" id="KW-0812">Transmembrane</keyword>
<evidence type="ECO:0000256" key="5">
    <source>
        <dbReference type="ARBA" id="ARBA00023136"/>
    </source>
</evidence>
<evidence type="ECO:0000256" key="4">
    <source>
        <dbReference type="ARBA" id="ARBA00022989"/>
    </source>
</evidence>
<reference evidence="8 9" key="1">
    <citation type="submission" date="2020-07" db="EMBL/GenBank/DDBJ databases">
        <title>Genomic Encyclopedia of Type Strains, Phase IV (KMG-IV): sequencing the most valuable type-strain genomes for metagenomic binning, comparative biology and taxonomic classification.</title>
        <authorList>
            <person name="Goeker M."/>
        </authorList>
    </citation>
    <scope>NUCLEOTIDE SEQUENCE [LARGE SCALE GENOMIC DNA]</scope>
    <source>
        <strain evidence="8 9">DSM 17721</strain>
    </source>
</reference>
<evidence type="ECO:0000259" key="7">
    <source>
        <dbReference type="Pfam" id="PF05140"/>
    </source>
</evidence>
<gene>
    <name evidence="8" type="ORF">HNR65_002301</name>
</gene>
<dbReference type="GO" id="GO:0016020">
    <property type="term" value="C:membrane"/>
    <property type="evidence" value="ECO:0007669"/>
    <property type="project" value="UniProtKB-SubCell"/>
</dbReference>